<sequence>MVTDAIALLALVAMEIVLGIDNIVFISVVTARLPESQQRQARNIGLALAMIMRIGLLLTITWIMQLTQPAFHWTDLHIPIEWLPGEHHEEINNVTWKDLILLAGGLFLIRSSVLEIHHKVEGVHDEHNEAKRASFGSVIGQIILLDVIFSLDSVITAVGMVKSIWVMITAVMIAVIVMMVFAGHVARFVERHPTVKMLALSFLLLIGVMLLAEGVGTHIDKGYIYFAMAFSLGVEALNLRASSKAARVRAAEAAAKAGKEQQPKN</sequence>
<evidence type="ECO:0000313" key="2">
    <source>
        <dbReference type="EMBL" id="QDU25767.1"/>
    </source>
</evidence>
<reference evidence="2 3" key="1">
    <citation type="submission" date="2019-02" db="EMBL/GenBank/DDBJ databases">
        <title>Deep-cultivation of Planctomycetes and their phenomic and genomic characterization uncovers novel biology.</title>
        <authorList>
            <person name="Wiegand S."/>
            <person name="Jogler M."/>
            <person name="Boedeker C."/>
            <person name="Pinto D."/>
            <person name="Vollmers J."/>
            <person name="Rivas-Marin E."/>
            <person name="Kohn T."/>
            <person name="Peeters S.H."/>
            <person name="Heuer A."/>
            <person name="Rast P."/>
            <person name="Oberbeckmann S."/>
            <person name="Bunk B."/>
            <person name="Jeske O."/>
            <person name="Meyerdierks A."/>
            <person name="Storesund J.E."/>
            <person name="Kallscheuer N."/>
            <person name="Luecker S."/>
            <person name="Lage O.M."/>
            <person name="Pohl T."/>
            <person name="Merkel B.J."/>
            <person name="Hornburger P."/>
            <person name="Mueller R.-W."/>
            <person name="Bruemmer F."/>
            <person name="Labrenz M."/>
            <person name="Spormann A.M."/>
            <person name="Op den Camp H."/>
            <person name="Overmann J."/>
            <person name="Amann R."/>
            <person name="Jetten M.S.M."/>
            <person name="Mascher T."/>
            <person name="Medema M.H."/>
            <person name="Devos D.P."/>
            <person name="Kaster A.-K."/>
            <person name="Ovreas L."/>
            <person name="Rohde M."/>
            <person name="Galperin M.Y."/>
            <person name="Jogler C."/>
        </authorList>
    </citation>
    <scope>NUCLEOTIDE SEQUENCE [LARGE SCALE GENOMIC DNA]</scope>
    <source>
        <strain evidence="2 3">ETA_A8</strain>
    </source>
</reference>
<keyword evidence="1" id="KW-0472">Membrane</keyword>
<dbReference type="PANTHER" id="PTHR30060">
    <property type="entry name" value="INNER MEMBRANE PROTEIN"/>
    <property type="match status" value="1"/>
</dbReference>
<organism evidence="2 3">
    <name type="scientific">Anatilimnocola aggregata</name>
    <dbReference type="NCBI Taxonomy" id="2528021"/>
    <lineage>
        <taxon>Bacteria</taxon>
        <taxon>Pseudomonadati</taxon>
        <taxon>Planctomycetota</taxon>
        <taxon>Planctomycetia</taxon>
        <taxon>Pirellulales</taxon>
        <taxon>Pirellulaceae</taxon>
        <taxon>Anatilimnocola</taxon>
    </lineage>
</organism>
<dbReference type="OrthoDB" id="9806211at2"/>
<gene>
    <name evidence="2" type="ORF">ETAA8_08380</name>
</gene>
<feature type="transmembrane region" description="Helical" evidence="1">
    <location>
        <begin position="138"/>
        <end position="158"/>
    </location>
</feature>
<evidence type="ECO:0000313" key="3">
    <source>
        <dbReference type="Proteomes" id="UP000315017"/>
    </source>
</evidence>
<feature type="transmembrane region" description="Helical" evidence="1">
    <location>
        <begin position="164"/>
        <end position="185"/>
    </location>
</feature>
<keyword evidence="3" id="KW-1185">Reference proteome</keyword>
<dbReference type="Pfam" id="PF03741">
    <property type="entry name" value="TerC"/>
    <property type="match status" value="1"/>
</dbReference>
<dbReference type="GO" id="GO:0005886">
    <property type="term" value="C:plasma membrane"/>
    <property type="evidence" value="ECO:0007669"/>
    <property type="project" value="TreeGrafter"/>
</dbReference>
<name>A0A517Y6A4_9BACT</name>
<dbReference type="KEGG" id="aagg:ETAA8_08380"/>
<evidence type="ECO:0000256" key="1">
    <source>
        <dbReference type="SAM" id="Phobius"/>
    </source>
</evidence>
<keyword evidence="1" id="KW-1133">Transmembrane helix</keyword>
<dbReference type="InterPro" id="IPR005496">
    <property type="entry name" value="Integral_membrane_TerC"/>
</dbReference>
<dbReference type="AlphaFoldDB" id="A0A517Y6A4"/>
<dbReference type="EMBL" id="CP036274">
    <property type="protein sequence ID" value="QDU25767.1"/>
    <property type="molecule type" value="Genomic_DNA"/>
</dbReference>
<protein>
    <submittedName>
        <fullName evidence="2">Integral membrane protein TerC family protein</fullName>
    </submittedName>
</protein>
<dbReference type="PANTHER" id="PTHR30060:SF0">
    <property type="entry name" value="COILED-COIL PROTEIN (DUF2040)-RELATED"/>
    <property type="match status" value="1"/>
</dbReference>
<proteinExistence type="predicted"/>
<keyword evidence="1" id="KW-0812">Transmembrane</keyword>
<dbReference type="Proteomes" id="UP000315017">
    <property type="component" value="Chromosome"/>
</dbReference>
<feature type="transmembrane region" description="Helical" evidence="1">
    <location>
        <begin position="43"/>
        <end position="64"/>
    </location>
</feature>
<accession>A0A517Y6A4</accession>
<feature type="transmembrane region" description="Helical" evidence="1">
    <location>
        <begin position="6"/>
        <end position="31"/>
    </location>
</feature>
<feature type="transmembrane region" description="Helical" evidence="1">
    <location>
        <begin position="197"/>
        <end position="216"/>
    </location>
</feature>
<feature type="transmembrane region" description="Helical" evidence="1">
    <location>
        <begin position="222"/>
        <end position="239"/>
    </location>
</feature>